<evidence type="ECO:0000313" key="3">
    <source>
        <dbReference type="Proteomes" id="UP001497623"/>
    </source>
</evidence>
<protein>
    <submittedName>
        <fullName evidence="2">Uncharacterized protein</fullName>
    </submittedName>
</protein>
<comment type="caution">
    <text evidence="2">The sequence shown here is derived from an EMBL/GenBank/DDBJ whole genome shotgun (WGS) entry which is preliminary data.</text>
</comment>
<feature type="compositionally biased region" description="Low complexity" evidence="1">
    <location>
        <begin position="360"/>
        <end position="385"/>
    </location>
</feature>
<feature type="region of interest" description="Disordered" evidence="1">
    <location>
        <begin position="295"/>
        <end position="347"/>
    </location>
</feature>
<feature type="compositionally biased region" description="Polar residues" evidence="1">
    <location>
        <begin position="549"/>
        <end position="563"/>
    </location>
</feature>
<feature type="non-terminal residue" evidence="2">
    <location>
        <position position="1"/>
    </location>
</feature>
<feature type="compositionally biased region" description="Polar residues" evidence="1">
    <location>
        <begin position="425"/>
        <end position="436"/>
    </location>
</feature>
<dbReference type="Proteomes" id="UP001497623">
    <property type="component" value="Unassembled WGS sequence"/>
</dbReference>
<organism evidence="2 3">
    <name type="scientific">Meganyctiphanes norvegica</name>
    <name type="common">Northern krill</name>
    <name type="synonym">Thysanopoda norvegica</name>
    <dbReference type="NCBI Taxonomy" id="48144"/>
    <lineage>
        <taxon>Eukaryota</taxon>
        <taxon>Metazoa</taxon>
        <taxon>Ecdysozoa</taxon>
        <taxon>Arthropoda</taxon>
        <taxon>Crustacea</taxon>
        <taxon>Multicrustacea</taxon>
        <taxon>Malacostraca</taxon>
        <taxon>Eumalacostraca</taxon>
        <taxon>Eucarida</taxon>
        <taxon>Euphausiacea</taxon>
        <taxon>Euphausiidae</taxon>
        <taxon>Meganyctiphanes</taxon>
    </lineage>
</organism>
<feature type="compositionally biased region" description="Polar residues" evidence="1">
    <location>
        <begin position="1"/>
        <end position="19"/>
    </location>
</feature>
<feature type="compositionally biased region" description="Low complexity" evidence="1">
    <location>
        <begin position="412"/>
        <end position="423"/>
    </location>
</feature>
<evidence type="ECO:0000313" key="2">
    <source>
        <dbReference type="EMBL" id="CAL4059516.1"/>
    </source>
</evidence>
<dbReference type="AlphaFoldDB" id="A0AAV2PIG9"/>
<proteinExistence type="predicted"/>
<keyword evidence="3" id="KW-1185">Reference proteome</keyword>
<reference evidence="2 3" key="1">
    <citation type="submission" date="2024-05" db="EMBL/GenBank/DDBJ databases">
        <authorList>
            <person name="Wallberg A."/>
        </authorList>
    </citation>
    <scope>NUCLEOTIDE SEQUENCE [LARGE SCALE GENOMIC DNA]</scope>
</reference>
<gene>
    <name evidence="2" type="ORF">MNOR_LOCUS638</name>
</gene>
<evidence type="ECO:0000256" key="1">
    <source>
        <dbReference type="SAM" id="MobiDB-lite"/>
    </source>
</evidence>
<feature type="compositionally biased region" description="Polar residues" evidence="1">
    <location>
        <begin position="89"/>
        <end position="101"/>
    </location>
</feature>
<feature type="region of interest" description="Disordered" evidence="1">
    <location>
        <begin position="89"/>
        <end position="138"/>
    </location>
</feature>
<accession>A0AAV2PIG9</accession>
<dbReference type="EMBL" id="CAXKWB010000148">
    <property type="protein sequence ID" value="CAL4059516.1"/>
    <property type="molecule type" value="Genomic_DNA"/>
</dbReference>
<name>A0AAV2PIG9_MEGNR</name>
<feature type="compositionally biased region" description="Low complexity" evidence="1">
    <location>
        <begin position="25"/>
        <end position="53"/>
    </location>
</feature>
<feature type="compositionally biased region" description="Polar residues" evidence="1">
    <location>
        <begin position="295"/>
        <end position="307"/>
    </location>
</feature>
<feature type="region of interest" description="Disordered" evidence="1">
    <location>
        <begin position="1"/>
        <end position="67"/>
    </location>
</feature>
<sequence length="585" mass="62560">QVTFKTPSPAISPNPSEASSDSHRSQLSTPPLLLSSSNSRESNTTSPMPQQQQIPSIGFPGSQMNSYNQQHIGEGQYLRQQFTGQQAWPVSNNQTKPRPTSQQQNQNQNNHPNSSVLNPGPMFNPRGNIGGPGNMGPVPPLIQQLRPNLPLGPADQLLSGLLQRPPPPRMEGFAQMPPPPMVDSANRMREPGPQVLDMMGMNRPPPPIMSGMEGFGMPGGARNLDEQLQQQKKQQLYSQQQQQFKNLPRLPQGAQLPFLSLSGHQEIEIPNSIMSNLQMKSSSGLQSFNLENRQQGQMGNMNSNRSMHQMDPDNPQGSIGPNLSGPPPPLTGMWGSGSPNNQFDSAKGFQMAHPNLANLLHQQQQQQQQQQQHQQQHQQQLQQQHGTGSMGPVDAGSGDGGMVSSRPPPLRVSTVPSSVPHSVAGHQQTTLHTSNPRSPPGLTTGGGGLPTLPPGGLPSMPPLGLLSMTSHPPPPISNMNINQNQRMHQPFRTEGIDNESSGGSTYSLFSPMSGSGSAVLGGSVGLGSGGLSGMGAGPRSNVPHPLYPTASQPAPQQIGQSLWSGPGPSPLERLLEQKKYSSVPK</sequence>
<feature type="region of interest" description="Disordered" evidence="1">
    <location>
        <begin position="360"/>
        <end position="452"/>
    </location>
</feature>
<feature type="region of interest" description="Disordered" evidence="1">
    <location>
        <begin position="529"/>
        <end position="585"/>
    </location>
</feature>